<accession>A0A1M6MGW1</accession>
<reference evidence="4" key="1">
    <citation type="submission" date="2016-11" db="EMBL/GenBank/DDBJ databases">
        <authorList>
            <person name="Varghese N."/>
            <person name="Submissions S."/>
        </authorList>
    </citation>
    <scope>NUCLEOTIDE SEQUENCE [LARGE SCALE GENOMIC DNA]</scope>
    <source>
        <strain evidence="4">DSM 16219</strain>
    </source>
</reference>
<keyword evidence="4" id="KW-1185">Reference proteome</keyword>
<dbReference type="PANTHER" id="PTHR11080">
    <property type="entry name" value="PYRAZINAMIDASE/NICOTINAMIDASE"/>
    <property type="match status" value="1"/>
</dbReference>
<dbReference type="OrthoDB" id="9791276at2"/>
<dbReference type="InterPro" id="IPR036380">
    <property type="entry name" value="Isochorismatase-like_sf"/>
</dbReference>
<dbReference type="SUPFAM" id="SSF52499">
    <property type="entry name" value="Isochorismatase-like hydrolases"/>
    <property type="match status" value="1"/>
</dbReference>
<evidence type="ECO:0000256" key="2">
    <source>
        <dbReference type="ARBA" id="ARBA00022801"/>
    </source>
</evidence>
<dbReference type="Proteomes" id="UP000183994">
    <property type="component" value="Unassembled WGS sequence"/>
</dbReference>
<dbReference type="PANTHER" id="PTHR11080:SF2">
    <property type="entry name" value="LD05707P"/>
    <property type="match status" value="1"/>
</dbReference>
<dbReference type="RefSeq" id="WP_073475979.1">
    <property type="nucleotide sequence ID" value="NZ_FQZU01000012.1"/>
</dbReference>
<gene>
    <name evidence="3" type="ORF">SAMN02745216_02358</name>
</gene>
<proteinExistence type="inferred from homology"/>
<dbReference type="AlphaFoldDB" id="A0A1M6MGW1"/>
<dbReference type="InterPro" id="IPR052347">
    <property type="entry name" value="Isochorismatase_Nicotinamidase"/>
</dbReference>
<dbReference type="STRING" id="1121393.SAMN02745216_02358"/>
<evidence type="ECO:0000313" key="4">
    <source>
        <dbReference type="Proteomes" id="UP000183994"/>
    </source>
</evidence>
<evidence type="ECO:0000313" key="3">
    <source>
        <dbReference type="EMBL" id="SHJ82678.1"/>
    </source>
</evidence>
<dbReference type="Gene3D" id="3.40.50.850">
    <property type="entry name" value="Isochorismatase-like"/>
    <property type="match status" value="1"/>
</dbReference>
<comment type="similarity">
    <text evidence="1">Belongs to the isochorismatase family.</text>
</comment>
<name>A0A1M6MGW1_9BACT</name>
<evidence type="ECO:0000256" key="1">
    <source>
        <dbReference type="ARBA" id="ARBA00006336"/>
    </source>
</evidence>
<sequence length="273" mass="30646">MKRHLLIIDPQNDFCDPNGRLYVPGAEEDMKRLADMIVRIKDEINHIHVTLDSHKKVDISHPIWWKNAQGENPQPFTLISSQDVEAGRWAAANPDFQERSLEYLRALEAAGRYPHTIWPEHCLIGDGGHNITPVLAEAIHEWEAQGVNASFVTKGDNPWTEHFSAVKAEVPDPNDPSTQVNQDLIKTLEEADEILLAGEAATHCVMNTVADIADYFSDPKYIRKMVWIIDASSPVPDPPGTTLFSDKLAQVFEDLVKKGMKTALARDFMMRSA</sequence>
<dbReference type="GO" id="GO:0016787">
    <property type="term" value="F:hydrolase activity"/>
    <property type="evidence" value="ECO:0007669"/>
    <property type="project" value="UniProtKB-KW"/>
</dbReference>
<protein>
    <submittedName>
        <fullName evidence="3">Nicotinamidase-related amidase</fullName>
    </submittedName>
</protein>
<keyword evidence="2" id="KW-0378">Hydrolase</keyword>
<dbReference type="EMBL" id="FQZU01000012">
    <property type="protein sequence ID" value="SHJ82678.1"/>
    <property type="molecule type" value="Genomic_DNA"/>
</dbReference>
<organism evidence="3 4">
    <name type="scientific">Desulfatibacillum alkenivorans DSM 16219</name>
    <dbReference type="NCBI Taxonomy" id="1121393"/>
    <lineage>
        <taxon>Bacteria</taxon>
        <taxon>Pseudomonadati</taxon>
        <taxon>Thermodesulfobacteriota</taxon>
        <taxon>Desulfobacteria</taxon>
        <taxon>Desulfobacterales</taxon>
        <taxon>Desulfatibacillaceae</taxon>
        <taxon>Desulfatibacillum</taxon>
    </lineage>
</organism>